<dbReference type="Pfam" id="PF00053">
    <property type="entry name" value="EGF_laminin"/>
    <property type="match status" value="4"/>
</dbReference>
<dbReference type="eggNOG" id="KOG1218">
    <property type="taxonomic scope" value="Eukaryota"/>
</dbReference>
<feature type="domain" description="EGF-like" evidence="1 2">
    <location>
        <begin position="319"/>
        <end position="330"/>
    </location>
</feature>
<dbReference type="SMART" id="SM00181">
    <property type="entry name" value="EGF"/>
    <property type="match status" value="9"/>
</dbReference>
<dbReference type="PaxDb" id="55529-EKX44402"/>
<dbReference type="KEGG" id="gtt:GUITHDRAFT_109523"/>
<feature type="non-terminal residue" evidence="4">
    <location>
        <position position="1"/>
    </location>
</feature>
<reference evidence="6" key="2">
    <citation type="submission" date="2012-11" db="EMBL/GenBank/DDBJ databases">
        <authorList>
            <person name="Kuo A."/>
            <person name="Curtis B.A."/>
            <person name="Tanifuji G."/>
            <person name="Burki F."/>
            <person name="Gruber A."/>
            <person name="Irimia M."/>
            <person name="Maruyama S."/>
            <person name="Arias M.C."/>
            <person name="Ball S.G."/>
            <person name="Gile G.H."/>
            <person name="Hirakawa Y."/>
            <person name="Hopkins J.F."/>
            <person name="Rensing S.A."/>
            <person name="Schmutz J."/>
            <person name="Symeonidi A."/>
            <person name="Elias M."/>
            <person name="Eveleigh R.J."/>
            <person name="Herman E.K."/>
            <person name="Klute M.J."/>
            <person name="Nakayama T."/>
            <person name="Obornik M."/>
            <person name="Reyes-Prieto A."/>
            <person name="Armbrust E.V."/>
            <person name="Aves S.J."/>
            <person name="Beiko R.G."/>
            <person name="Coutinho P."/>
            <person name="Dacks J.B."/>
            <person name="Durnford D.G."/>
            <person name="Fast N.M."/>
            <person name="Green B.R."/>
            <person name="Grisdale C."/>
            <person name="Hempe F."/>
            <person name="Henrissat B."/>
            <person name="Hoppner M.P."/>
            <person name="Ishida K.-I."/>
            <person name="Kim E."/>
            <person name="Koreny L."/>
            <person name="Kroth P.G."/>
            <person name="Liu Y."/>
            <person name="Malik S.-B."/>
            <person name="Maier U.G."/>
            <person name="McRose D."/>
            <person name="Mock T."/>
            <person name="Neilson J.A."/>
            <person name="Onodera N.T."/>
            <person name="Poole A.M."/>
            <person name="Pritham E.J."/>
            <person name="Richards T.A."/>
            <person name="Rocap G."/>
            <person name="Roy S.W."/>
            <person name="Sarai C."/>
            <person name="Schaack S."/>
            <person name="Shirato S."/>
            <person name="Slamovits C.H."/>
            <person name="Spencer D.F."/>
            <person name="Suzuki S."/>
            <person name="Worden A.Z."/>
            <person name="Zauner S."/>
            <person name="Barry K."/>
            <person name="Bell C."/>
            <person name="Bharti A.K."/>
            <person name="Crow J.A."/>
            <person name="Grimwood J."/>
            <person name="Kramer R."/>
            <person name="Lindquist E."/>
            <person name="Lucas S."/>
            <person name="Salamov A."/>
            <person name="McFadden G.I."/>
            <person name="Lane C.E."/>
            <person name="Keeling P.J."/>
            <person name="Gray M.W."/>
            <person name="Grigoriev I.V."/>
            <person name="Archibald J.M."/>
        </authorList>
    </citation>
    <scope>NUCLEOTIDE SEQUENCE</scope>
    <source>
        <strain evidence="6">CCMP2712</strain>
    </source>
</reference>
<evidence type="ECO:0008006" key="7">
    <source>
        <dbReference type="Google" id="ProtNLM"/>
    </source>
</evidence>
<sequence length="466" mass="47959">ESFTGPRCERCAADLYGPNCSVYCTANGTCSGQGVCRESDGGCECELGWGGRWCNVSNTSATVAAPSGCLSARDCNATAGRALCVNGSCVCKESFTGPRCERCAADLYGPNCSVYCTANGTCSGQGVCRESDGGCECELGWGGRWCNVSNTSATVAAPSGCLSARDCNATAGRALCVNGSCVCKESFTGPRCERCAADLYGPNCSVYCTANGTCSGQGVCRESDGGCECELGWGGRWCNVSNTSATVAAPSGCLSARDCNATAGRALCVNGSCVCKESFTGPRCERCAADLYGPNCSVYCTANGTCSGQGVCRESDGGCECELGWGGRWCNVSNTSATVAAPSGCLSARDCNATAGRALCVNGSCVCKESFTGPRCERCAADLYGPNCSVYCTANGTCSRQGVCRESDGGCECELGWGGRWCNASNASSLTGCFSLSKCSSVSGYAFFTWLWFGAFGRLLTMFCVF</sequence>
<feature type="domain" description="Laminin EGF-like" evidence="3">
    <location>
        <begin position="365"/>
        <end position="398"/>
    </location>
</feature>
<dbReference type="SMART" id="SM00180">
    <property type="entry name" value="EGF_Lam"/>
    <property type="match status" value="4"/>
</dbReference>
<feature type="domain" description="EGF-like" evidence="1 2">
    <location>
        <begin position="135"/>
        <end position="146"/>
    </location>
</feature>
<feature type="domain" description="EGF-like" evidence="1 2">
    <location>
        <begin position="43"/>
        <end position="54"/>
    </location>
</feature>
<evidence type="ECO:0000259" key="3">
    <source>
        <dbReference type="PROSITE" id="PS01248"/>
    </source>
</evidence>
<feature type="domain" description="Laminin EGF-like" evidence="3">
    <location>
        <begin position="89"/>
        <end position="122"/>
    </location>
</feature>
<dbReference type="InterPro" id="IPR052108">
    <property type="entry name" value="MEGF/SIB"/>
</dbReference>
<reference evidence="5" key="3">
    <citation type="submission" date="2016-03" db="UniProtKB">
        <authorList>
            <consortium name="EnsemblProtists"/>
        </authorList>
    </citation>
    <scope>IDENTIFICATION</scope>
</reference>
<dbReference type="RefSeq" id="XP_005831382.1">
    <property type="nucleotide sequence ID" value="XM_005831325.1"/>
</dbReference>
<dbReference type="Proteomes" id="UP000011087">
    <property type="component" value="Unassembled WGS sequence"/>
</dbReference>
<feature type="domain" description="EGF-like" evidence="1 2">
    <location>
        <begin position="411"/>
        <end position="422"/>
    </location>
</feature>
<dbReference type="OrthoDB" id="409374at2759"/>
<dbReference type="EMBL" id="JH993004">
    <property type="protein sequence ID" value="EKX44402.1"/>
    <property type="molecule type" value="Genomic_DNA"/>
</dbReference>
<dbReference type="OMA" id="PFFGKRC"/>
<dbReference type="Gene3D" id="2.170.300.10">
    <property type="entry name" value="Tie2 ligand-binding domain superfamily"/>
    <property type="match status" value="1"/>
</dbReference>
<dbReference type="Gene3D" id="2.10.25.10">
    <property type="entry name" value="Laminin"/>
    <property type="match status" value="3"/>
</dbReference>
<keyword evidence="6" id="KW-1185">Reference proteome</keyword>
<feature type="domain" description="Laminin EGF-like" evidence="3">
    <location>
        <begin position="273"/>
        <end position="306"/>
    </location>
</feature>
<proteinExistence type="predicted"/>
<dbReference type="HOGENOM" id="CLU_587431_0_0_1"/>
<dbReference type="PROSITE" id="PS01248">
    <property type="entry name" value="EGF_LAM_1"/>
    <property type="match status" value="4"/>
</dbReference>
<accession>L1J7V5</accession>
<dbReference type="PANTHER" id="PTHR24035:SF109">
    <property type="entry name" value="PROTEIN DRAPER"/>
    <property type="match status" value="1"/>
</dbReference>
<dbReference type="EnsemblProtists" id="EKX44402">
    <property type="protein sequence ID" value="EKX44402"/>
    <property type="gene ID" value="GUITHDRAFT_109523"/>
</dbReference>
<gene>
    <name evidence="4" type="ORF">GUITHDRAFT_109523</name>
</gene>
<dbReference type="PRINTS" id="PR00011">
    <property type="entry name" value="EGFLAMININ"/>
</dbReference>
<dbReference type="InterPro" id="IPR000742">
    <property type="entry name" value="EGF"/>
</dbReference>
<dbReference type="PANTHER" id="PTHR24035">
    <property type="entry name" value="MULTIPLE EPIDERMAL GROWTH FACTOR-LIKE DOMAINS PROTEIN"/>
    <property type="match status" value="1"/>
</dbReference>
<dbReference type="AlphaFoldDB" id="L1J7V5"/>
<reference evidence="4 6" key="1">
    <citation type="journal article" date="2012" name="Nature">
        <title>Algal genomes reveal evolutionary mosaicism and the fate of nucleomorphs.</title>
        <authorList>
            <consortium name="DOE Joint Genome Institute"/>
            <person name="Curtis B.A."/>
            <person name="Tanifuji G."/>
            <person name="Burki F."/>
            <person name="Gruber A."/>
            <person name="Irimia M."/>
            <person name="Maruyama S."/>
            <person name="Arias M.C."/>
            <person name="Ball S.G."/>
            <person name="Gile G.H."/>
            <person name="Hirakawa Y."/>
            <person name="Hopkins J.F."/>
            <person name="Kuo A."/>
            <person name="Rensing S.A."/>
            <person name="Schmutz J."/>
            <person name="Symeonidi A."/>
            <person name="Elias M."/>
            <person name="Eveleigh R.J."/>
            <person name="Herman E.K."/>
            <person name="Klute M.J."/>
            <person name="Nakayama T."/>
            <person name="Obornik M."/>
            <person name="Reyes-Prieto A."/>
            <person name="Armbrust E.V."/>
            <person name="Aves S.J."/>
            <person name="Beiko R.G."/>
            <person name="Coutinho P."/>
            <person name="Dacks J.B."/>
            <person name="Durnford D.G."/>
            <person name="Fast N.M."/>
            <person name="Green B.R."/>
            <person name="Grisdale C.J."/>
            <person name="Hempel F."/>
            <person name="Henrissat B."/>
            <person name="Hoppner M.P."/>
            <person name="Ishida K."/>
            <person name="Kim E."/>
            <person name="Koreny L."/>
            <person name="Kroth P.G."/>
            <person name="Liu Y."/>
            <person name="Malik S.B."/>
            <person name="Maier U.G."/>
            <person name="McRose D."/>
            <person name="Mock T."/>
            <person name="Neilson J.A."/>
            <person name="Onodera N.T."/>
            <person name="Poole A.M."/>
            <person name="Pritham E.J."/>
            <person name="Richards T.A."/>
            <person name="Rocap G."/>
            <person name="Roy S.W."/>
            <person name="Sarai C."/>
            <person name="Schaack S."/>
            <person name="Shirato S."/>
            <person name="Slamovits C.H."/>
            <person name="Spencer D.F."/>
            <person name="Suzuki S."/>
            <person name="Worden A.Z."/>
            <person name="Zauner S."/>
            <person name="Barry K."/>
            <person name="Bell C."/>
            <person name="Bharti A.K."/>
            <person name="Crow J.A."/>
            <person name="Grimwood J."/>
            <person name="Kramer R."/>
            <person name="Lindquist E."/>
            <person name="Lucas S."/>
            <person name="Salamov A."/>
            <person name="McFadden G.I."/>
            <person name="Lane C.E."/>
            <person name="Keeling P.J."/>
            <person name="Gray M.W."/>
            <person name="Grigoriev I.V."/>
            <person name="Archibald J.M."/>
        </authorList>
    </citation>
    <scope>NUCLEOTIDE SEQUENCE</scope>
    <source>
        <strain evidence="4 6">CCMP2712</strain>
    </source>
</reference>
<evidence type="ECO:0000259" key="2">
    <source>
        <dbReference type="PROSITE" id="PS01186"/>
    </source>
</evidence>
<dbReference type="STRING" id="905079.L1J7V5"/>
<organism evidence="4">
    <name type="scientific">Guillardia theta (strain CCMP2712)</name>
    <name type="common">Cryptophyte</name>
    <dbReference type="NCBI Taxonomy" id="905079"/>
    <lineage>
        <taxon>Eukaryota</taxon>
        <taxon>Cryptophyceae</taxon>
        <taxon>Pyrenomonadales</taxon>
        <taxon>Geminigeraceae</taxon>
        <taxon>Guillardia</taxon>
    </lineage>
</organism>
<dbReference type="InterPro" id="IPR002049">
    <property type="entry name" value="LE_dom"/>
</dbReference>
<feature type="domain" description="EGF-like" evidence="1 2">
    <location>
        <begin position="227"/>
        <end position="238"/>
    </location>
</feature>
<evidence type="ECO:0000313" key="4">
    <source>
        <dbReference type="EMBL" id="EKX44402.1"/>
    </source>
</evidence>
<dbReference type="PROSITE" id="PS00022">
    <property type="entry name" value="EGF_1"/>
    <property type="match status" value="5"/>
</dbReference>
<evidence type="ECO:0000313" key="5">
    <source>
        <dbReference type="EnsemblProtists" id="EKX44402"/>
    </source>
</evidence>
<dbReference type="PROSITE" id="PS01186">
    <property type="entry name" value="EGF_2"/>
    <property type="match status" value="5"/>
</dbReference>
<name>L1J7V5_GUITC</name>
<dbReference type="GeneID" id="17301214"/>
<protein>
    <recommendedName>
        <fullName evidence="7">EGF-like domain-containing protein</fullName>
    </recommendedName>
</protein>
<feature type="domain" description="Laminin EGF-like" evidence="3">
    <location>
        <begin position="181"/>
        <end position="214"/>
    </location>
</feature>
<evidence type="ECO:0000259" key="1">
    <source>
        <dbReference type="PROSITE" id="PS00022"/>
    </source>
</evidence>
<evidence type="ECO:0000313" key="6">
    <source>
        <dbReference type="Proteomes" id="UP000011087"/>
    </source>
</evidence>